<dbReference type="PANTHER" id="PTHR11926:SF1560">
    <property type="entry name" value="UDP-GLYCOSYLTRANSFERASE 74E1-RELATED"/>
    <property type="match status" value="1"/>
</dbReference>
<dbReference type="Pfam" id="PF00201">
    <property type="entry name" value="UDPGT"/>
    <property type="match status" value="1"/>
</dbReference>
<protein>
    <recommendedName>
        <fullName evidence="6">Glycosyltransferase</fullName>
        <ecNumber evidence="6">2.4.1.-</ecNumber>
    </recommendedName>
</protein>
<evidence type="ECO:0000313" key="7">
    <source>
        <dbReference type="EMBL" id="AFJ52959.1"/>
    </source>
</evidence>
<organism evidence="7">
    <name type="scientific">Linum usitatissimum</name>
    <name type="common">Flax</name>
    <name type="synonym">Linum humile</name>
    <dbReference type="NCBI Taxonomy" id="4006"/>
    <lineage>
        <taxon>Eukaryota</taxon>
        <taxon>Viridiplantae</taxon>
        <taxon>Streptophyta</taxon>
        <taxon>Embryophyta</taxon>
        <taxon>Tracheophyta</taxon>
        <taxon>Spermatophyta</taxon>
        <taxon>Magnoliopsida</taxon>
        <taxon>eudicotyledons</taxon>
        <taxon>Gunneridae</taxon>
        <taxon>Pentapetalae</taxon>
        <taxon>rosids</taxon>
        <taxon>fabids</taxon>
        <taxon>Malpighiales</taxon>
        <taxon>Linaceae</taxon>
        <taxon>Linum</taxon>
    </lineage>
</organism>
<dbReference type="GO" id="GO:0009718">
    <property type="term" value="P:anthocyanin-containing compound biosynthetic process"/>
    <property type="evidence" value="ECO:0007669"/>
    <property type="project" value="UniProtKB-UniPathway"/>
</dbReference>
<dbReference type="PROSITE" id="PS00375">
    <property type="entry name" value="UDPGT"/>
    <property type="match status" value="1"/>
</dbReference>
<evidence type="ECO:0000256" key="1">
    <source>
        <dbReference type="ARBA" id="ARBA00004935"/>
    </source>
</evidence>
<sequence length="463" mass="50668">MKMSSEQPKPHVVVMPWAAQGHLNPAFQFSRKLVSKGLAVTLLTFTDEKITQVAAGGTESVAVEVISDRGLLANADGNFLANHRKLVEVELSEFVGRQTVRPCCLVYDSIMPWAVGIARELGMVGAAFFTQPAAVNGVFLEVMEGRIGVPPEKGMVTEVEGWPAAMEVCDLPSFVSDVLDSPSRRMGLEMMAGQFSTAREADWVFCNTFYTLEEKMLNWMTTQSIQMKPVGPTIPSSYVGKEGPTQTNSNYGLSLFNPNSPQTSITQWLDSKPPSSVIYASMGSVSNISQTQTSELAQALQLSTHPFIWVVRKTEQDKLPPKFISETTSGLIVDWCNQLDVLAHPSVGCFVTHCGWNSTLEALCLGVPMVAIPVWADQPTNAKFVADVWYVGARARADIAKDMMTKEEIGDRIVEVMEGESGDKIRRNAKKWSALAKEAIGDRGSSERNVQEFVTALVHGRLA</sequence>
<evidence type="ECO:0000256" key="5">
    <source>
        <dbReference type="RuleBase" id="RU003718"/>
    </source>
</evidence>
<evidence type="ECO:0000256" key="6">
    <source>
        <dbReference type="RuleBase" id="RU362057"/>
    </source>
</evidence>
<evidence type="ECO:0000256" key="4">
    <source>
        <dbReference type="ARBA" id="ARBA00047606"/>
    </source>
</evidence>
<comment type="catalytic activity">
    <reaction evidence="4">
        <text>an anthocyanidin + UDP-alpha-D-glucose + H(+) = an anthocyanidin 3-O-beta-D-glucoside + UDP</text>
        <dbReference type="Rhea" id="RHEA:20093"/>
        <dbReference type="ChEBI" id="CHEBI:15378"/>
        <dbReference type="ChEBI" id="CHEBI:16307"/>
        <dbReference type="ChEBI" id="CHEBI:58223"/>
        <dbReference type="ChEBI" id="CHEBI:58885"/>
        <dbReference type="ChEBI" id="CHEBI:143576"/>
        <dbReference type="EC" id="2.4.1.115"/>
    </reaction>
</comment>
<comment type="similarity">
    <text evidence="2 5">Belongs to the UDP-glycosyltransferase family.</text>
</comment>
<dbReference type="GO" id="GO:0080043">
    <property type="term" value="F:quercetin 3-O-glucosyltransferase activity"/>
    <property type="evidence" value="ECO:0007669"/>
    <property type="project" value="TreeGrafter"/>
</dbReference>
<accession>I2BH63</accession>
<dbReference type="CDD" id="cd03784">
    <property type="entry name" value="GT1_Gtf-like"/>
    <property type="match status" value="1"/>
</dbReference>
<evidence type="ECO:0000256" key="3">
    <source>
        <dbReference type="ARBA" id="ARBA00022679"/>
    </source>
</evidence>
<dbReference type="Gene3D" id="3.40.50.2000">
    <property type="entry name" value="Glycogen Phosphorylase B"/>
    <property type="match status" value="2"/>
</dbReference>
<reference evidence="7" key="1">
    <citation type="journal article" date="2012" name="BMC Genomics">
        <title>Phylogenomic analysis of UDP glycosyltransferase 1 multigene family in Linum usitatissimum identified genes with varied expression patterns.</title>
        <authorList>
            <person name="Barvkar V.T."/>
            <person name="Pardeshi V.C."/>
            <person name="Kale S.M."/>
            <person name="Kadoo N.Y."/>
            <person name="Gupta V.S."/>
        </authorList>
    </citation>
    <scope>NUCLEOTIDE SEQUENCE</scope>
</reference>
<name>I2BH63_LINUS</name>
<keyword evidence="3 5" id="KW-0808">Transferase</keyword>
<gene>
    <name evidence="7" type="primary">UGT74U1</name>
</gene>
<dbReference type="InterPro" id="IPR035595">
    <property type="entry name" value="UDP_glycos_trans_CS"/>
</dbReference>
<dbReference type="PANTHER" id="PTHR11926">
    <property type="entry name" value="GLUCOSYL/GLUCURONOSYL TRANSFERASES"/>
    <property type="match status" value="1"/>
</dbReference>
<proteinExistence type="inferred from homology"/>
<dbReference type="EMBL" id="JN088332">
    <property type="protein sequence ID" value="AFJ52959.1"/>
    <property type="molecule type" value="Genomic_DNA"/>
</dbReference>
<dbReference type="EC" id="2.4.1.-" evidence="6"/>
<dbReference type="FunFam" id="3.40.50.2000:FF:000019">
    <property type="entry name" value="Glycosyltransferase"/>
    <property type="match status" value="1"/>
</dbReference>
<dbReference type="GO" id="GO:0047213">
    <property type="term" value="F:anthocyanidin 3-O-glucosyltransferase activity"/>
    <property type="evidence" value="ECO:0007669"/>
    <property type="project" value="UniProtKB-EC"/>
</dbReference>
<dbReference type="GO" id="GO:0080044">
    <property type="term" value="F:quercetin 7-O-glucosyltransferase activity"/>
    <property type="evidence" value="ECO:0007669"/>
    <property type="project" value="TreeGrafter"/>
</dbReference>
<dbReference type="InterPro" id="IPR002213">
    <property type="entry name" value="UDP_glucos_trans"/>
</dbReference>
<evidence type="ECO:0000256" key="2">
    <source>
        <dbReference type="ARBA" id="ARBA00009995"/>
    </source>
</evidence>
<dbReference type="SUPFAM" id="SSF53756">
    <property type="entry name" value="UDP-Glycosyltransferase/glycogen phosphorylase"/>
    <property type="match status" value="1"/>
</dbReference>
<dbReference type="UniPathway" id="UPA00009"/>
<keyword evidence="5" id="KW-0328">Glycosyltransferase</keyword>
<dbReference type="AlphaFoldDB" id="I2BH63"/>
<comment type="pathway">
    <text evidence="1">Pigment biosynthesis; anthocyanin biosynthesis.</text>
</comment>